<feature type="transmembrane region" description="Helical" evidence="1">
    <location>
        <begin position="6"/>
        <end position="22"/>
    </location>
</feature>
<sequence>MNNILIINTILSFIILFINLILKRSKGYTLNKFIISITLPIAGPLYCIVTWIFKYKDYSRENIKEYENYIREEMDIKHIKDVNKEKEINMIPLEDALILNTNSKKRELVIEMIKKENSINYIHALKNALEDSDTETSHYAASVITELRGEFNSKLKVFKEQFALGNKDEDFLKEYINCLNEYLNSGFLDVKSYHRYLKVFDELLEVLLKVNPSSKEDYYIFIIDSKLSLEDYDNAKVYCMKFFENHKDTENTFLSFMKLFYLTNDKKNFYIMLEALKKYPIKLSNEALNIVRFWSRGDKYE</sequence>
<organism evidence="2 3">
    <name type="scientific">Clostridium algidicarnis DSM 15099</name>
    <dbReference type="NCBI Taxonomy" id="1121295"/>
    <lineage>
        <taxon>Bacteria</taxon>
        <taxon>Bacillati</taxon>
        <taxon>Bacillota</taxon>
        <taxon>Clostridia</taxon>
        <taxon>Eubacteriales</taxon>
        <taxon>Clostridiaceae</taxon>
        <taxon>Clostridium</taxon>
    </lineage>
</organism>
<dbReference type="Proteomes" id="UP000239863">
    <property type="component" value="Unassembled WGS sequence"/>
</dbReference>
<dbReference type="OrthoDB" id="1933450at2"/>
<evidence type="ECO:0000313" key="3">
    <source>
        <dbReference type="Proteomes" id="UP000239863"/>
    </source>
</evidence>
<protein>
    <submittedName>
        <fullName evidence="2">Uncharacterized protein</fullName>
    </submittedName>
</protein>
<name>A0A2S6FZ39_9CLOT</name>
<dbReference type="EMBL" id="PTIS01000003">
    <property type="protein sequence ID" value="PPK48897.1"/>
    <property type="molecule type" value="Genomic_DNA"/>
</dbReference>
<dbReference type="RefSeq" id="WP_104409328.1">
    <property type="nucleotide sequence ID" value="NZ_PTIS01000003.1"/>
</dbReference>
<feature type="transmembrane region" description="Helical" evidence="1">
    <location>
        <begin position="34"/>
        <end position="53"/>
    </location>
</feature>
<accession>A0A2S6FZ39</accession>
<evidence type="ECO:0000256" key="1">
    <source>
        <dbReference type="SAM" id="Phobius"/>
    </source>
</evidence>
<evidence type="ECO:0000313" key="2">
    <source>
        <dbReference type="EMBL" id="PPK48897.1"/>
    </source>
</evidence>
<reference evidence="2 3" key="1">
    <citation type="submission" date="2018-02" db="EMBL/GenBank/DDBJ databases">
        <title>Genomic Encyclopedia of Archaeal and Bacterial Type Strains, Phase II (KMG-II): from individual species to whole genera.</title>
        <authorList>
            <person name="Goeker M."/>
        </authorList>
    </citation>
    <scope>NUCLEOTIDE SEQUENCE [LARGE SCALE GENOMIC DNA]</scope>
    <source>
        <strain evidence="2 3">DSM 15099</strain>
    </source>
</reference>
<dbReference type="AlphaFoldDB" id="A0A2S6FZ39"/>
<keyword evidence="1" id="KW-1133">Transmembrane helix</keyword>
<comment type="caution">
    <text evidence="2">The sequence shown here is derived from an EMBL/GenBank/DDBJ whole genome shotgun (WGS) entry which is preliminary data.</text>
</comment>
<keyword evidence="1" id="KW-0812">Transmembrane</keyword>
<gene>
    <name evidence="2" type="ORF">BD821_10317</name>
</gene>
<proteinExistence type="predicted"/>
<keyword evidence="1" id="KW-0472">Membrane</keyword>